<reference evidence="2 3" key="1">
    <citation type="journal article" date="2020" name="Microorganisms">
        <title>Osmotic Adaptation and Compatible Solute Biosynthesis of Phototrophic Bacteria as Revealed from Genome Analyses.</title>
        <authorList>
            <person name="Imhoff J.F."/>
            <person name="Rahn T."/>
            <person name="Kunzel S."/>
            <person name="Keller A."/>
            <person name="Neulinger S.C."/>
        </authorList>
    </citation>
    <scope>NUCLEOTIDE SEQUENCE [LARGE SCALE GENOMIC DNA]</scope>
    <source>
        <strain evidence="2 3">DSM 15116</strain>
    </source>
</reference>
<feature type="region of interest" description="Disordered" evidence="1">
    <location>
        <begin position="1"/>
        <end position="23"/>
    </location>
</feature>
<gene>
    <name evidence="2" type="ORF">CKO13_11350</name>
</gene>
<dbReference type="RefSeq" id="WP_200261167.1">
    <property type="nucleotide sequence ID" value="NZ_NRSH01000189.1"/>
</dbReference>
<evidence type="ECO:0000313" key="3">
    <source>
        <dbReference type="Proteomes" id="UP000738126"/>
    </source>
</evidence>
<evidence type="ECO:0000256" key="1">
    <source>
        <dbReference type="SAM" id="MobiDB-lite"/>
    </source>
</evidence>
<sequence length="72" mass="7415">REARLALEAGEAPGGGGPGCSPEPSCYTVVPRGGYYRVTAAGSGCRGQQAVIEAGVRLAAGPEARLRWQRSE</sequence>
<dbReference type="EMBL" id="NRSH01000189">
    <property type="protein sequence ID" value="MBK1727596.1"/>
    <property type="molecule type" value="Genomic_DNA"/>
</dbReference>
<name>A0ABS1E790_9GAMM</name>
<organism evidence="2 3">
    <name type="scientific">Halorhodospira neutriphila</name>
    <dbReference type="NCBI Taxonomy" id="168379"/>
    <lineage>
        <taxon>Bacteria</taxon>
        <taxon>Pseudomonadati</taxon>
        <taxon>Pseudomonadota</taxon>
        <taxon>Gammaproteobacteria</taxon>
        <taxon>Chromatiales</taxon>
        <taxon>Ectothiorhodospiraceae</taxon>
        <taxon>Halorhodospira</taxon>
    </lineage>
</organism>
<protein>
    <submittedName>
        <fullName evidence="2">Uncharacterized protein</fullName>
    </submittedName>
</protein>
<feature type="compositionally biased region" description="Low complexity" evidence="1">
    <location>
        <begin position="1"/>
        <end position="11"/>
    </location>
</feature>
<keyword evidence="3" id="KW-1185">Reference proteome</keyword>
<feature type="non-terminal residue" evidence="2">
    <location>
        <position position="1"/>
    </location>
</feature>
<comment type="caution">
    <text evidence="2">The sequence shown here is derived from an EMBL/GenBank/DDBJ whole genome shotgun (WGS) entry which is preliminary data.</text>
</comment>
<accession>A0ABS1E790</accession>
<evidence type="ECO:0000313" key="2">
    <source>
        <dbReference type="EMBL" id="MBK1727596.1"/>
    </source>
</evidence>
<proteinExistence type="predicted"/>
<dbReference type="Proteomes" id="UP000738126">
    <property type="component" value="Unassembled WGS sequence"/>
</dbReference>